<reference evidence="11" key="1">
    <citation type="submission" date="2006-10" db="EMBL/GenBank/DDBJ databases">
        <authorList>
            <person name="Amadeo P."/>
            <person name="Zhao Q."/>
            <person name="Wortman J."/>
            <person name="Fraser-Liggett C."/>
            <person name="Carlton J."/>
        </authorList>
    </citation>
    <scope>NUCLEOTIDE SEQUENCE</scope>
    <source>
        <strain evidence="11">G3</strain>
    </source>
</reference>
<evidence type="ECO:0000313" key="12">
    <source>
        <dbReference type="Proteomes" id="UP000001542"/>
    </source>
</evidence>
<evidence type="ECO:0000256" key="8">
    <source>
        <dbReference type="ARBA" id="ARBA00048679"/>
    </source>
</evidence>
<keyword evidence="4 9" id="KW-0547">Nucleotide-binding</keyword>
<proteinExistence type="predicted"/>
<evidence type="ECO:0000256" key="5">
    <source>
        <dbReference type="ARBA" id="ARBA00022777"/>
    </source>
</evidence>
<dbReference type="InterPro" id="IPR011009">
    <property type="entry name" value="Kinase-like_dom_sf"/>
</dbReference>
<evidence type="ECO:0000313" key="11">
    <source>
        <dbReference type="EMBL" id="EAX93522.1"/>
    </source>
</evidence>
<dbReference type="PROSITE" id="PS50011">
    <property type="entry name" value="PROTEIN_KINASE_DOM"/>
    <property type="match status" value="1"/>
</dbReference>
<dbReference type="eggNOG" id="KOG0598">
    <property type="taxonomic scope" value="Eukaryota"/>
</dbReference>
<evidence type="ECO:0000256" key="4">
    <source>
        <dbReference type="ARBA" id="ARBA00022741"/>
    </source>
</evidence>
<dbReference type="PANTHER" id="PTHR24356:SF425">
    <property type="entry name" value="NON-SPECIFIC SERINE_THREONINE PROTEIN KINASE"/>
    <property type="match status" value="1"/>
</dbReference>
<dbReference type="InParanoid" id="A2FNI4"/>
<dbReference type="EMBL" id="DS113907">
    <property type="protein sequence ID" value="EAX93522.1"/>
    <property type="molecule type" value="Genomic_DNA"/>
</dbReference>
<dbReference type="PROSITE" id="PS00107">
    <property type="entry name" value="PROTEIN_KINASE_ATP"/>
    <property type="match status" value="1"/>
</dbReference>
<dbReference type="Pfam" id="PF00069">
    <property type="entry name" value="Pkinase"/>
    <property type="match status" value="1"/>
</dbReference>
<dbReference type="VEuPathDB" id="TrichDB:TVAG_086220"/>
<dbReference type="RefSeq" id="XP_001306452.1">
    <property type="nucleotide sequence ID" value="XM_001306451.1"/>
</dbReference>
<dbReference type="GO" id="GO:0005524">
    <property type="term" value="F:ATP binding"/>
    <property type="evidence" value="ECO:0007669"/>
    <property type="project" value="UniProtKB-UniRule"/>
</dbReference>
<evidence type="ECO:0000256" key="3">
    <source>
        <dbReference type="ARBA" id="ARBA00022679"/>
    </source>
</evidence>
<comment type="catalytic activity">
    <reaction evidence="7">
        <text>L-threonyl-[protein] + ATP = O-phospho-L-threonyl-[protein] + ADP + H(+)</text>
        <dbReference type="Rhea" id="RHEA:46608"/>
        <dbReference type="Rhea" id="RHEA-COMP:11060"/>
        <dbReference type="Rhea" id="RHEA-COMP:11605"/>
        <dbReference type="ChEBI" id="CHEBI:15378"/>
        <dbReference type="ChEBI" id="CHEBI:30013"/>
        <dbReference type="ChEBI" id="CHEBI:30616"/>
        <dbReference type="ChEBI" id="CHEBI:61977"/>
        <dbReference type="ChEBI" id="CHEBI:456216"/>
        <dbReference type="EC" id="2.7.11.1"/>
    </reaction>
</comment>
<evidence type="ECO:0000259" key="10">
    <source>
        <dbReference type="PROSITE" id="PS50011"/>
    </source>
</evidence>
<accession>A2FNI4</accession>
<dbReference type="Gene3D" id="3.30.200.20">
    <property type="entry name" value="Phosphorylase Kinase, domain 1"/>
    <property type="match status" value="1"/>
</dbReference>
<evidence type="ECO:0000256" key="9">
    <source>
        <dbReference type="PROSITE-ProRule" id="PRU10141"/>
    </source>
</evidence>
<keyword evidence="3" id="KW-0808">Transferase</keyword>
<keyword evidence="12" id="KW-1185">Reference proteome</keyword>
<dbReference type="Proteomes" id="UP000001542">
    <property type="component" value="Unassembled WGS sequence"/>
</dbReference>
<dbReference type="EC" id="2.7.11.1" evidence="1"/>
<feature type="binding site" evidence="9">
    <location>
        <position position="145"/>
    </location>
    <ligand>
        <name>ATP</name>
        <dbReference type="ChEBI" id="CHEBI:30616"/>
    </ligand>
</feature>
<evidence type="ECO:0000256" key="2">
    <source>
        <dbReference type="ARBA" id="ARBA00022527"/>
    </source>
</evidence>
<organism evidence="11 12">
    <name type="scientific">Trichomonas vaginalis (strain ATCC PRA-98 / G3)</name>
    <dbReference type="NCBI Taxonomy" id="412133"/>
    <lineage>
        <taxon>Eukaryota</taxon>
        <taxon>Metamonada</taxon>
        <taxon>Parabasalia</taxon>
        <taxon>Trichomonadida</taxon>
        <taxon>Trichomonadidae</taxon>
        <taxon>Trichomonas</taxon>
    </lineage>
</organism>
<dbReference type="SUPFAM" id="SSF56112">
    <property type="entry name" value="Protein kinase-like (PK-like)"/>
    <property type="match status" value="1"/>
</dbReference>
<evidence type="ECO:0000256" key="6">
    <source>
        <dbReference type="ARBA" id="ARBA00022840"/>
    </source>
</evidence>
<dbReference type="PANTHER" id="PTHR24356">
    <property type="entry name" value="SERINE/THREONINE-PROTEIN KINASE"/>
    <property type="match status" value="1"/>
</dbReference>
<dbReference type="SUPFAM" id="SSF50729">
    <property type="entry name" value="PH domain-like"/>
    <property type="match status" value="1"/>
</dbReference>
<dbReference type="OrthoDB" id="63267at2759"/>
<evidence type="ECO:0000256" key="1">
    <source>
        <dbReference type="ARBA" id="ARBA00012513"/>
    </source>
</evidence>
<dbReference type="InterPro" id="IPR050236">
    <property type="entry name" value="Ser_Thr_kinase_AGC"/>
</dbReference>
<dbReference type="STRING" id="5722.A2FNI4"/>
<dbReference type="KEGG" id="tva:4751242"/>
<protein>
    <recommendedName>
        <fullName evidence="1">non-specific serine/threonine protein kinase</fullName>
        <ecNumber evidence="1">2.7.11.1</ecNumber>
    </recommendedName>
</protein>
<reference evidence="11" key="2">
    <citation type="journal article" date="2007" name="Science">
        <title>Draft genome sequence of the sexually transmitted pathogen Trichomonas vaginalis.</title>
        <authorList>
            <person name="Carlton J.M."/>
            <person name="Hirt R.P."/>
            <person name="Silva J.C."/>
            <person name="Delcher A.L."/>
            <person name="Schatz M."/>
            <person name="Zhao Q."/>
            <person name="Wortman J.R."/>
            <person name="Bidwell S.L."/>
            <person name="Alsmark U.C.M."/>
            <person name="Besteiro S."/>
            <person name="Sicheritz-Ponten T."/>
            <person name="Noel C.J."/>
            <person name="Dacks J.B."/>
            <person name="Foster P.G."/>
            <person name="Simillion C."/>
            <person name="Van de Peer Y."/>
            <person name="Miranda-Saavedra D."/>
            <person name="Barton G.J."/>
            <person name="Westrop G.D."/>
            <person name="Mueller S."/>
            <person name="Dessi D."/>
            <person name="Fiori P.L."/>
            <person name="Ren Q."/>
            <person name="Paulsen I."/>
            <person name="Zhang H."/>
            <person name="Bastida-Corcuera F.D."/>
            <person name="Simoes-Barbosa A."/>
            <person name="Brown M.T."/>
            <person name="Hayes R.D."/>
            <person name="Mukherjee M."/>
            <person name="Okumura C.Y."/>
            <person name="Schneider R."/>
            <person name="Smith A.J."/>
            <person name="Vanacova S."/>
            <person name="Villalvazo M."/>
            <person name="Haas B.J."/>
            <person name="Pertea M."/>
            <person name="Feldblyum T.V."/>
            <person name="Utterback T.R."/>
            <person name="Shu C.L."/>
            <person name="Osoegawa K."/>
            <person name="de Jong P.J."/>
            <person name="Hrdy I."/>
            <person name="Horvathova L."/>
            <person name="Zubacova Z."/>
            <person name="Dolezal P."/>
            <person name="Malik S.B."/>
            <person name="Logsdon J.M. Jr."/>
            <person name="Henze K."/>
            <person name="Gupta A."/>
            <person name="Wang C.C."/>
            <person name="Dunne R.L."/>
            <person name="Upcroft J.A."/>
            <person name="Upcroft P."/>
            <person name="White O."/>
            <person name="Salzberg S.L."/>
            <person name="Tang P."/>
            <person name="Chiu C.-H."/>
            <person name="Lee Y.-S."/>
            <person name="Embley T.M."/>
            <person name="Coombs G.H."/>
            <person name="Mottram J.C."/>
            <person name="Tachezy J."/>
            <person name="Fraser-Liggett C.M."/>
            <person name="Johnson P.J."/>
        </authorList>
    </citation>
    <scope>NUCLEOTIDE SEQUENCE [LARGE SCALE GENOMIC DNA]</scope>
    <source>
        <strain evidence="11">G3</strain>
    </source>
</reference>
<sequence>MTETENLVPEGPVTIQGTLKHKGRVIGIWTSLNYWLIGSKLYVSKTDKLSEYYKIIEITPDTNIILVDRKNNTHFIIENEELGRYLLKSNAAEVYPWVFALRACLYAEHGYSMDQFRIISVLGRGFYGKVMLVEKLDTGKLYALKTVQKKKLVECGQVDTIISERNLLFSIPPHPFIVSAEFAFQTKSKFYIGLIYIIYRTYQLFLSTTPVSTLQKSSWHYNISMKIT</sequence>
<dbReference type="VEuPathDB" id="TrichDB:TVAGG3_0747460"/>
<name>A2FNI4_TRIV3</name>
<comment type="catalytic activity">
    <reaction evidence="8">
        <text>L-seryl-[protein] + ATP = O-phospho-L-seryl-[protein] + ADP + H(+)</text>
        <dbReference type="Rhea" id="RHEA:17989"/>
        <dbReference type="Rhea" id="RHEA-COMP:9863"/>
        <dbReference type="Rhea" id="RHEA-COMP:11604"/>
        <dbReference type="ChEBI" id="CHEBI:15378"/>
        <dbReference type="ChEBI" id="CHEBI:29999"/>
        <dbReference type="ChEBI" id="CHEBI:30616"/>
        <dbReference type="ChEBI" id="CHEBI:83421"/>
        <dbReference type="ChEBI" id="CHEBI:456216"/>
        <dbReference type="EC" id="2.7.11.1"/>
    </reaction>
</comment>
<dbReference type="InterPro" id="IPR017441">
    <property type="entry name" value="Protein_kinase_ATP_BS"/>
</dbReference>
<keyword evidence="5 11" id="KW-0418">Kinase</keyword>
<dbReference type="FunFam" id="3.30.200.20:FF:000771">
    <property type="entry name" value="AGC family protein kinase"/>
    <property type="match status" value="1"/>
</dbReference>
<keyword evidence="2" id="KW-0723">Serine/threonine-protein kinase</keyword>
<dbReference type="GO" id="GO:0004674">
    <property type="term" value="F:protein serine/threonine kinase activity"/>
    <property type="evidence" value="ECO:0007669"/>
    <property type="project" value="UniProtKB-KW"/>
</dbReference>
<dbReference type="AlphaFoldDB" id="A2FNI4"/>
<gene>
    <name evidence="11" type="ORF">TVAG_011660</name>
</gene>
<feature type="domain" description="Protein kinase" evidence="10">
    <location>
        <begin position="116"/>
        <end position="228"/>
    </location>
</feature>
<evidence type="ECO:0000256" key="7">
    <source>
        <dbReference type="ARBA" id="ARBA00047899"/>
    </source>
</evidence>
<dbReference type="InterPro" id="IPR000719">
    <property type="entry name" value="Prot_kinase_dom"/>
</dbReference>
<keyword evidence="6 9" id="KW-0067">ATP-binding</keyword>